<evidence type="ECO:0000313" key="2">
    <source>
        <dbReference type="RefSeq" id="XP_065645022.1"/>
    </source>
</evidence>
<proteinExistence type="predicted"/>
<gene>
    <name evidence="2" type="primary">LOC136075528</name>
</gene>
<sequence>MDHKRSLKRQHVSPTKRLFSTIVIKEDGADTKTVVPSHWVDPCKSIVFYPPRGRKTVGIYLSEWAEPEAGWQEFKLIEYILEAGSYETCQAMLMFQTEDEDDDVPISKKFETIVKERVASPKLKLGGMKTKFQYLDEEDDVSSSNKFEVKEREKVDSFLDPVASTSSKIIDDDDNDNDNRDSCKCVEKLRKFSDGGVSFKEMSNKQFQYALFMDMQKNFRQLQDTQAQILDRLKNIEQSGDVDFILNVDDIEKEPINSIERFDIIENILKTSSNARKRKVTQIKAVGGATPRKTIKNVLNEIMTQGIQSLFSKDGRKGKRKFTGTAHYKCIKEAVVGDKVGYDSSSIEGAIGDILKRAKK</sequence>
<dbReference type="GeneID" id="136075528"/>
<reference evidence="2" key="2">
    <citation type="submission" date="2025-08" db="UniProtKB">
        <authorList>
            <consortium name="RefSeq"/>
        </authorList>
    </citation>
    <scope>IDENTIFICATION</scope>
</reference>
<reference evidence="1" key="1">
    <citation type="submission" date="2025-05" db="UniProtKB">
        <authorList>
            <consortium name="RefSeq"/>
        </authorList>
    </citation>
    <scope>NUCLEOTIDE SEQUENCE [LARGE SCALE GENOMIC DNA]</scope>
</reference>
<protein>
    <submittedName>
        <fullName evidence="2">Uncharacterized protein LOC136075528</fullName>
    </submittedName>
</protein>
<keyword evidence="1" id="KW-1185">Reference proteome</keyword>
<evidence type="ECO:0000313" key="1">
    <source>
        <dbReference type="Proteomes" id="UP001652625"/>
    </source>
</evidence>
<accession>A0ABM4B826</accession>
<dbReference type="RefSeq" id="XP_065645022.1">
    <property type="nucleotide sequence ID" value="XM_065788950.1"/>
</dbReference>
<dbReference type="Proteomes" id="UP001652625">
    <property type="component" value="Chromosome 01"/>
</dbReference>
<organism evidence="1 2">
    <name type="scientific">Hydra vulgaris</name>
    <name type="common">Hydra</name>
    <name type="synonym">Hydra attenuata</name>
    <dbReference type="NCBI Taxonomy" id="6087"/>
    <lineage>
        <taxon>Eukaryota</taxon>
        <taxon>Metazoa</taxon>
        <taxon>Cnidaria</taxon>
        <taxon>Hydrozoa</taxon>
        <taxon>Hydroidolina</taxon>
        <taxon>Anthoathecata</taxon>
        <taxon>Aplanulata</taxon>
        <taxon>Hydridae</taxon>
        <taxon>Hydra</taxon>
    </lineage>
</organism>
<name>A0ABM4B826_HYDVU</name>